<dbReference type="CDD" id="cd04663">
    <property type="entry name" value="NUDIX_Hydrolase"/>
    <property type="match status" value="1"/>
</dbReference>
<evidence type="ECO:0000259" key="4">
    <source>
        <dbReference type="PROSITE" id="PS51462"/>
    </source>
</evidence>
<keyword evidence="6" id="KW-1185">Reference proteome</keyword>
<dbReference type="InterPro" id="IPR000086">
    <property type="entry name" value="NUDIX_hydrolase_dom"/>
</dbReference>
<accession>A0A5R9F364</accession>
<dbReference type="PANTHER" id="PTHR43736:SF1">
    <property type="entry name" value="DIHYDRONEOPTERIN TRIPHOSPHATE DIPHOSPHATASE"/>
    <property type="match status" value="1"/>
</dbReference>
<reference evidence="5 6" key="1">
    <citation type="submission" date="2019-04" db="EMBL/GenBank/DDBJ databases">
        <title>Bacillus caeni sp. nov., a bacterium isolated from mangrove sediment.</title>
        <authorList>
            <person name="Huang H."/>
            <person name="Mo K."/>
            <person name="Hu Y."/>
        </authorList>
    </citation>
    <scope>NUCLEOTIDE SEQUENCE [LARGE SCALE GENOMIC DNA]</scope>
    <source>
        <strain evidence="5 6">HB172195</strain>
    </source>
</reference>
<dbReference type="InterPro" id="IPR020084">
    <property type="entry name" value="NUDIX_hydrolase_CS"/>
</dbReference>
<evidence type="ECO:0000256" key="1">
    <source>
        <dbReference type="ARBA" id="ARBA00005582"/>
    </source>
</evidence>
<evidence type="ECO:0000313" key="6">
    <source>
        <dbReference type="Proteomes" id="UP000308230"/>
    </source>
</evidence>
<evidence type="ECO:0000256" key="2">
    <source>
        <dbReference type="ARBA" id="ARBA00022801"/>
    </source>
</evidence>
<dbReference type="PANTHER" id="PTHR43736">
    <property type="entry name" value="ADP-RIBOSE PYROPHOSPHATASE"/>
    <property type="match status" value="1"/>
</dbReference>
<dbReference type="EMBL" id="SWLG01000004">
    <property type="protein sequence ID" value="TLS38037.1"/>
    <property type="molecule type" value="Genomic_DNA"/>
</dbReference>
<proteinExistence type="inferred from homology"/>
<sequence length="165" mass="18922">MSCCLKGGFAVITGQKVLAYIIRKTEERIELLVHEHRDFPEAGIQVPAGTVEENESLEEALLREISEESGLEGLTLVAKLGDYHYAVKERNELHHRHFYLLKAEKPVSATFVHRIKSHDSDNGLVFLYRWIPLENVKLAGEQDYFVNRINRSCEGRLLNSPEQYT</sequence>
<dbReference type="Pfam" id="PF00293">
    <property type="entry name" value="NUDIX"/>
    <property type="match status" value="1"/>
</dbReference>
<name>A0A5R9F364_9BACL</name>
<keyword evidence="2 3" id="KW-0378">Hydrolase</keyword>
<dbReference type="Gene3D" id="3.90.79.10">
    <property type="entry name" value="Nucleoside Triphosphate Pyrophosphohydrolase"/>
    <property type="match status" value="1"/>
</dbReference>
<evidence type="ECO:0000313" key="5">
    <source>
        <dbReference type="EMBL" id="TLS38037.1"/>
    </source>
</evidence>
<dbReference type="PRINTS" id="PR00502">
    <property type="entry name" value="NUDIXFAMILY"/>
</dbReference>
<dbReference type="GO" id="GO:0016787">
    <property type="term" value="F:hydrolase activity"/>
    <property type="evidence" value="ECO:0007669"/>
    <property type="project" value="UniProtKB-KW"/>
</dbReference>
<dbReference type="PROSITE" id="PS00893">
    <property type="entry name" value="NUDIX_BOX"/>
    <property type="match status" value="1"/>
</dbReference>
<evidence type="ECO:0000256" key="3">
    <source>
        <dbReference type="RuleBase" id="RU003476"/>
    </source>
</evidence>
<protein>
    <submittedName>
        <fullName evidence="5">NUDIX domain-containing protein</fullName>
    </submittedName>
</protein>
<feature type="domain" description="Nudix hydrolase" evidence="4">
    <location>
        <begin position="12"/>
        <end position="157"/>
    </location>
</feature>
<dbReference type="InterPro" id="IPR015797">
    <property type="entry name" value="NUDIX_hydrolase-like_dom_sf"/>
</dbReference>
<dbReference type="AlphaFoldDB" id="A0A5R9F364"/>
<gene>
    <name evidence="5" type="ORF">FCL54_05690</name>
</gene>
<dbReference type="Proteomes" id="UP000308230">
    <property type="component" value="Unassembled WGS sequence"/>
</dbReference>
<dbReference type="InterPro" id="IPR020476">
    <property type="entry name" value="Nudix_hydrolase"/>
</dbReference>
<dbReference type="OrthoDB" id="2661124at2"/>
<dbReference type="PROSITE" id="PS51462">
    <property type="entry name" value="NUDIX"/>
    <property type="match status" value="1"/>
</dbReference>
<comment type="similarity">
    <text evidence="1 3">Belongs to the Nudix hydrolase family.</text>
</comment>
<organism evidence="5 6">
    <name type="scientific">Exobacillus caeni</name>
    <dbReference type="NCBI Taxonomy" id="2574798"/>
    <lineage>
        <taxon>Bacteria</taxon>
        <taxon>Bacillati</taxon>
        <taxon>Bacillota</taxon>
        <taxon>Bacilli</taxon>
        <taxon>Bacillales</taxon>
        <taxon>Guptibacillaceae</taxon>
        <taxon>Exobacillus</taxon>
    </lineage>
</organism>
<dbReference type="SUPFAM" id="SSF55811">
    <property type="entry name" value="Nudix"/>
    <property type="match status" value="1"/>
</dbReference>
<comment type="caution">
    <text evidence="5">The sequence shown here is derived from an EMBL/GenBank/DDBJ whole genome shotgun (WGS) entry which is preliminary data.</text>
</comment>